<sequence>MQWWLSVFFLVNGVWVSGDDIDGWSSRAYPTEDACLERKSFAERECREHPLEHSAMWYCSPGAPMSEPPDELKGLSC</sequence>
<dbReference type="EMBL" id="AWXZ01000039">
    <property type="protein sequence ID" value="ESR23375.1"/>
    <property type="molecule type" value="Genomic_DNA"/>
</dbReference>
<proteinExistence type="predicted"/>
<dbReference type="OrthoDB" id="9880541at2"/>
<accession>V4RJG5</accession>
<comment type="caution">
    <text evidence="1">The sequence shown here is derived from an EMBL/GenBank/DDBJ whole genome shotgun (WGS) entry which is preliminary data.</text>
</comment>
<reference evidence="1 2" key="1">
    <citation type="journal article" date="2014" name="Genome Announc.">
        <title>Draft Genome Sequence of Lutibaculum baratangense Strain AMV1T, Isolated from a Mud Volcano in Andamans, India.</title>
        <authorList>
            <person name="Singh A."/>
            <person name="Sreenivas A."/>
            <person name="Sathyanarayana Reddy G."/>
            <person name="Pinnaka A.K."/>
            <person name="Shivaji S."/>
        </authorList>
    </citation>
    <scope>NUCLEOTIDE SEQUENCE [LARGE SCALE GENOMIC DNA]</scope>
    <source>
        <strain evidence="1 2">AMV1</strain>
    </source>
</reference>
<keyword evidence="2" id="KW-1185">Reference proteome</keyword>
<gene>
    <name evidence="1" type="ORF">N177_3443</name>
</gene>
<dbReference type="AlphaFoldDB" id="V4RJG5"/>
<organism evidence="1 2">
    <name type="scientific">Lutibaculum baratangense AMV1</name>
    <dbReference type="NCBI Taxonomy" id="631454"/>
    <lineage>
        <taxon>Bacteria</taxon>
        <taxon>Pseudomonadati</taxon>
        <taxon>Pseudomonadota</taxon>
        <taxon>Alphaproteobacteria</taxon>
        <taxon>Hyphomicrobiales</taxon>
        <taxon>Tepidamorphaceae</taxon>
        <taxon>Lutibaculum</taxon>
    </lineage>
</organism>
<protein>
    <submittedName>
        <fullName evidence="1">Uncharacterized protein</fullName>
    </submittedName>
</protein>
<evidence type="ECO:0000313" key="1">
    <source>
        <dbReference type="EMBL" id="ESR23375.1"/>
    </source>
</evidence>
<dbReference type="Proteomes" id="UP000017819">
    <property type="component" value="Unassembled WGS sequence"/>
</dbReference>
<dbReference type="RefSeq" id="WP_023433561.1">
    <property type="nucleotide sequence ID" value="NZ_AWXZ01000039.1"/>
</dbReference>
<evidence type="ECO:0000313" key="2">
    <source>
        <dbReference type="Proteomes" id="UP000017819"/>
    </source>
</evidence>
<name>V4RJG5_9HYPH</name>